<name>B6WRE3_9BACT</name>
<reference evidence="1 2" key="2">
    <citation type="submission" date="2008-10" db="EMBL/GenBank/DDBJ databases">
        <authorList>
            <person name="Fulton L."/>
            <person name="Clifton S."/>
            <person name="Fulton B."/>
            <person name="Xu J."/>
            <person name="Minx P."/>
            <person name="Pepin K.H."/>
            <person name="Johnson M."/>
            <person name="Bhonagiri V."/>
            <person name="Nash W.E."/>
            <person name="Mardis E.R."/>
            <person name="Wilson R.K."/>
        </authorList>
    </citation>
    <scope>NUCLEOTIDE SEQUENCE [LARGE SCALE GENOMIC DNA]</scope>
    <source>
        <strain evidence="1 2">ATCC 29098</strain>
    </source>
</reference>
<proteinExistence type="predicted"/>
<reference evidence="1 2" key="1">
    <citation type="submission" date="2008-10" db="EMBL/GenBank/DDBJ databases">
        <title>Draft genome sequence of Desulvovibrio piger (ATCC 29098).</title>
        <authorList>
            <person name="Sudarsanam P."/>
            <person name="Ley R."/>
            <person name="Guruge J."/>
            <person name="Turnbaugh P.J."/>
            <person name="Mahowald M."/>
            <person name="Liep D."/>
            <person name="Gordon J."/>
        </authorList>
    </citation>
    <scope>NUCLEOTIDE SEQUENCE [LARGE SCALE GENOMIC DNA]</scope>
    <source>
        <strain evidence="1 2">ATCC 29098</strain>
    </source>
</reference>
<evidence type="ECO:0000313" key="1">
    <source>
        <dbReference type="EMBL" id="EEB34530.1"/>
    </source>
</evidence>
<dbReference type="HOGENOM" id="CLU_3215388_0_0_7"/>
<organism evidence="1 2">
    <name type="scientific">Desulfovibrio piger ATCC 29098</name>
    <dbReference type="NCBI Taxonomy" id="411464"/>
    <lineage>
        <taxon>Bacteria</taxon>
        <taxon>Pseudomonadati</taxon>
        <taxon>Thermodesulfobacteriota</taxon>
        <taxon>Desulfovibrionia</taxon>
        <taxon>Desulfovibrionales</taxon>
        <taxon>Desulfovibrionaceae</taxon>
        <taxon>Desulfovibrio</taxon>
    </lineage>
</organism>
<comment type="caution">
    <text evidence="1">The sequence shown here is derived from an EMBL/GenBank/DDBJ whole genome shotgun (WGS) entry which is preliminary data.</text>
</comment>
<evidence type="ECO:0000313" key="2">
    <source>
        <dbReference type="Proteomes" id="UP000003676"/>
    </source>
</evidence>
<sequence length="44" mass="4752">MYSQRIIRGSRIPRAGIPGLGPCCRTFPGTDAPSRMLGMFSPQA</sequence>
<accession>B6WRE3</accession>
<dbReference type="Proteomes" id="UP000003676">
    <property type="component" value="Unassembled WGS sequence"/>
</dbReference>
<gene>
    <name evidence="1" type="ORF">DESPIG_00633</name>
</gene>
<dbReference type="AlphaFoldDB" id="B6WRE3"/>
<protein>
    <submittedName>
        <fullName evidence="1">Uncharacterized protein</fullName>
    </submittedName>
</protein>
<dbReference type="EMBL" id="ABXU01000022">
    <property type="protein sequence ID" value="EEB34530.1"/>
    <property type="molecule type" value="Genomic_DNA"/>
</dbReference>